<organism evidence="9 10">
    <name type="scientific">Olea europaea subsp. europaea</name>
    <dbReference type="NCBI Taxonomy" id="158383"/>
    <lineage>
        <taxon>Eukaryota</taxon>
        <taxon>Viridiplantae</taxon>
        <taxon>Streptophyta</taxon>
        <taxon>Embryophyta</taxon>
        <taxon>Tracheophyta</taxon>
        <taxon>Spermatophyta</taxon>
        <taxon>Magnoliopsida</taxon>
        <taxon>eudicotyledons</taxon>
        <taxon>Gunneridae</taxon>
        <taxon>Pentapetalae</taxon>
        <taxon>asterids</taxon>
        <taxon>lamiids</taxon>
        <taxon>Lamiales</taxon>
        <taxon>Oleaceae</taxon>
        <taxon>Oleeae</taxon>
        <taxon>Olea</taxon>
    </lineage>
</organism>
<proteinExistence type="inferred from homology"/>
<keyword evidence="7" id="KW-0503">Monooxygenase</keyword>
<evidence type="ECO:0000256" key="1">
    <source>
        <dbReference type="ARBA" id="ARBA00001971"/>
    </source>
</evidence>
<evidence type="ECO:0000313" key="10">
    <source>
        <dbReference type="Proteomes" id="UP000594638"/>
    </source>
</evidence>
<dbReference type="PANTHER" id="PTHR47944:SF5">
    <property type="entry name" value="CYTOCHROME P450 71A1-LIKE"/>
    <property type="match status" value="1"/>
</dbReference>
<keyword evidence="4 8" id="KW-0479">Metal-binding</keyword>
<dbReference type="InterPro" id="IPR036396">
    <property type="entry name" value="Cyt_P450_sf"/>
</dbReference>
<comment type="cofactor">
    <cofactor evidence="1 8">
        <name>heme</name>
        <dbReference type="ChEBI" id="CHEBI:30413"/>
    </cofactor>
</comment>
<keyword evidence="3 8" id="KW-0349">Heme</keyword>
<evidence type="ECO:0000256" key="5">
    <source>
        <dbReference type="ARBA" id="ARBA00023002"/>
    </source>
</evidence>
<dbReference type="EMBL" id="CACTIH010006088">
    <property type="protein sequence ID" value="CAA3004083.1"/>
    <property type="molecule type" value="Genomic_DNA"/>
</dbReference>
<evidence type="ECO:0000256" key="7">
    <source>
        <dbReference type="ARBA" id="ARBA00023033"/>
    </source>
</evidence>
<dbReference type="InterPro" id="IPR002403">
    <property type="entry name" value="Cyt_P450_E_grp-IV"/>
</dbReference>
<dbReference type="Gramene" id="OE9A028107T1">
    <property type="protein sequence ID" value="OE9A028107C1"/>
    <property type="gene ID" value="OE9A028107"/>
</dbReference>
<dbReference type="PRINTS" id="PR00465">
    <property type="entry name" value="EP450IV"/>
</dbReference>
<name>A0A8S0TF37_OLEEU</name>
<evidence type="ECO:0000256" key="8">
    <source>
        <dbReference type="PIRSR" id="PIRSR602403-1"/>
    </source>
</evidence>
<accession>A0A8S0TF37</accession>
<dbReference type="GO" id="GO:0016705">
    <property type="term" value="F:oxidoreductase activity, acting on paired donors, with incorporation or reduction of molecular oxygen"/>
    <property type="evidence" value="ECO:0007669"/>
    <property type="project" value="InterPro"/>
</dbReference>
<sequence>MVDLLLELADDPNLEVKLPNDGVKGFTQSIGRDGVVWDEPEKFHPEKFLGLEMDVKGQNSELLPFRSGRRMCLGYSLGLKMVR</sequence>
<dbReference type="SUPFAM" id="SSF48264">
    <property type="entry name" value="Cytochrome P450"/>
    <property type="match status" value="1"/>
</dbReference>
<dbReference type="Pfam" id="PF00067">
    <property type="entry name" value="p450"/>
    <property type="match status" value="1"/>
</dbReference>
<evidence type="ECO:0000256" key="6">
    <source>
        <dbReference type="ARBA" id="ARBA00023004"/>
    </source>
</evidence>
<keyword evidence="6 8" id="KW-0408">Iron</keyword>
<comment type="caution">
    <text evidence="9">The sequence shown here is derived from an EMBL/GenBank/DDBJ whole genome shotgun (WGS) entry which is preliminary data.</text>
</comment>
<dbReference type="InterPro" id="IPR001128">
    <property type="entry name" value="Cyt_P450"/>
</dbReference>
<evidence type="ECO:0000256" key="3">
    <source>
        <dbReference type="ARBA" id="ARBA00022617"/>
    </source>
</evidence>
<dbReference type="Proteomes" id="UP000594638">
    <property type="component" value="Unassembled WGS sequence"/>
</dbReference>
<evidence type="ECO:0000256" key="2">
    <source>
        <dbReference type="ARBA" id="ARBA00010617"/>
    </source>
</evidence>
<reference evidence="9 10" key="1">
    <citation type="submission" date="2019-12" db="EMBL/GenBank/DDBJ databases">
        <authorList>
            <person name="Alioto T."/>
            <person name="Alioto T."/>
            <person name="Gomez Garrido J."/>
        </authorList>
    </citation>
    <scope>NUCLEOTIDE SEQUENCE [LARGE SCALE GENOMIC DNA]</scope>
</reference>
<dbReference type="Gene3D" id="1.10.630.10">
    <property type="entry name" value="Cytochrome P450"/>
    <property type="match status" value="1"/>
</dbReference>
<keyword evidence="10" id="KW-1185">Reference proteome</keyword>
<protein>
    <submittedName>
        <fullName evidence="9">Flavonoid 3 -monooxygenase-like</fullName>
    </submittedName>
</protein>
<feature type="binding site" description="axial binding residue" evidence="8">
    <location>
        <position position="72"/>
    </location>
    <ligand>
        <name>heme</name>
        <dbReference type="ChEBI" id="CHEBI:30413"/>
    </ligand>
    <ligandPart>
        <name>Fe</name>
        <dbReference type="ChEBI" id="CHEBI:18248"/>
    </ligandPart>
</feature>
<dbReference type="AlphaFoldDB" id="A0A8S0TF37"/>
<comment type="similarity">
    <text evidence="2">Belongs to the cytochrome P450 family.</text>
</comment>
<evidence type="ECO:0000313" key="9">
    <source>
        <dbReference type="EMBL" id="CAA3004083.1"/>
    </source>
</evidence>
<dbReference type="GO" id="GO:0020037">
    <property type="term" value="F:heme binding"/>
    <property type="evidence" value="ECO:0007669"/>
    <property type="project" value="InterPro"/>
</dbReference>
<dbReference type="OrthoDB" id="2789670at2759"/>
<dbReference type="GO" id="GO:0005506">
    <property type="term" value="F:iron ion binding"/>
    <property type="evidence" value="ECO:0007669"/>
    <property type="project" value="InterPro"/>
</dbReference>
<evidence type="ECO:0000256" key="4">
    <source>
        <dbReference type="ARBA" id="ARBA00022723"/>
    </source>
</evidence>
<dbReference type="GO" id="GO:0004497">
    <property type="term" value="F:monooxygenase activity"/>
    <property type="evidence" value="ECO:0007669"/>
    <property type="project" value="UniProtKB-KW"/>
</dbReference>
<keyword evidence="5" id="KW-0560">Oxidoreductase</keyword>
<dbReference type="PANTHER" id="PTHR47944">
    <property type="entry name" value="CYTOCHROME P450 98A9"/>
    <property type="match status" value="1"/>
</dbReference>
<gene>
    <name evidence="9" type="ORF">OLEA9_A028107</name>
</gene>